<dbReference type="EMBL" id="CVQV01000004">
    <property type="protein sequence ID" value="CRK74749.1"/>
    <property type="molecule type" value="Genomic_DNA"/>
</dbReference>
<name>A0A0U1NJN7_9RHOB</name>
<dbReference type="Proteomes" id="UP000048949">
    <property type="component" value="Unassembled WGS sequence"/>
</dbReference>
<evidence type="ECO:0000313" key="1">
    <source>
        <dbReference type="EMBL" id="CRK74749.1"/>
    </source>
</evidence>
<organism evidence="1 2">
    <name type="scientific">Nereida ignava</name>
    <dbReference type="NCBI Taxonomy" id="282199"/>
    <lineage>
        <taxon>Bacteria</taxon>
        <taxon>Pseudomonadati</taxon>
        <taxon>Pseudomonadota</taxon>
        <taxon>Alphaproteobacteria</taxon>
        <taxon>Rhodobacterales</taxon>
        <taxon>Roseobacteraceae</taxon>
        <taxon>Nereida</taxon>
    </lineage>
</organism>
<evidence type="ECO:0000313" key="2">
    <source>
        <dbReference type="Proteomes" id="UP000048949"/>
    </source>
</evidence>
<reference evidence="1 2" key="1">
    <citation type="submission" date="2015-04" db="EMBL/GenBank/DDBJ databases">
        <authorList>
            <person name="Syromyatnikov M.Y."/>
            <person name="Popov V.N."/>
        </authorList>
    </citation>
    <scope>NUCLEOTIDE SEQUENCE [LARGE SCALE GENOMIC DNA]</scope>
    <source>
        <strain evidence="1 2">CECT 5292</strain>
    </source>
</reference>
<accession>A0A0U1NJN7</accession>
<dbReference type="STRING" id="282199.GCA_001049735_00786"/>
<proteinExistence type="predicted"/>
<gene>
    <name evidence="1" type="ORF">NIG5292_00786</name>
</gene>
<protein>
    <submittedName>
        <fullName evidence="1">Uncharacterized protein</fullName>
    </submittedName>
</protein>
<dbReference type="AlphaFoldDB" id="A0A0U1NJN7"/>
<keyword evidence="2" id="KW-1185">Reference proteome</keyword>
<sequence>MLPQYYAVDADSELLYLNIGAIFEKLKVRTARYSLDCL</sequence>